<accession>A0ABV3I091</accession>
<dbReference type="Pfam" id="PF13560">
    <property type="entry name" value="HTH_31"/>
    <property type="match status" value="1"/>
</dbReference>
<comment type="caution">
    <text evidence="2">The sequence shown here is derived from an EMBL/GenBank/DDBJ whole genome shotgun (WGS) entry which is preliminary data.</text>
</comment>
<name>A0ABV3I091_9ACTN</name>
<dbReference type="SUPFAM" id="SSF50370">
    <property type="entry name" value="Ricin B-like lectins"/>
    <property type="match status" value="1"/>
</dbReference>
<gene>
    <name evidence="2" type="ORF">AB0K36_26215</name>
</gene>
<proteinExistence type="predicted"/>
<dbReference type="EMBL" id="JBFAQK010000048">
    <property type="protein sequence ID" value="MEV4684259.1"/>
    <property type="molecule type" value="Genomic_DNA"/>
</dbReference>
<dbReference type="RefSeq" id="WP_364598926.1">
    <property type="nucleotide sequence ID" value="NZ_JBFAQK010000048.1"/>
</dbReference>
<dbReference type="Gene3D" id="2.80.10.50">
    <property type="match status" value="1"/>
</dbReference>
<feature type="region of interest" description="Disordered" evidence="1">
    <location>
        <begin position="96"/>
        <end position="162"/>
    </location>
</feature>
<evidence type="ECO:0000256" key="1">
    <source>
        <dbReference type="SAM" id="MobiDB-lite"/>
    </source>
</evidence>
<dbReference type="InterPro" id="IPR035992">
    <property type="entry name" value="Ricin_B-like_lectins"/>
</dbReference>
<dbReference type="CDD" id="cd00161">
    <property type="entry name" value="beta-trefoil_Ricin-like"/>
    <property type="match status" value="1"/>
</dbReference>
<feature type="compositionally biased region" description="Low complexity" evidence="1">
    <location>
        <begin position="100"/>
        <end position="119"/>
    </location>
</feature>
<keyword evidence="3" id="KW-1185">Reference proteome</keyword>
<evidence type="ECO:0000313" key="3">
    <source>
        <dbReference type="Proteomes" id="UP001552521"/>
    </source>
</evidence>
<dbReference type="Proteomes" id="UP001552521">
    <property type="component" value="Unassembled WGS sequence"/>
</dbReference>
<evidence type="ECO:0000313" key="2">
    <source>
        <dbReference type="EMBL" id="MEV4684259.1"/>
    </source>
</evidence>
<organism evidence="2 3">
    <name type="scientific">Streptomyces kurssanovii</name>
    <dbReference type="NCBI Taxonomy" id="67312"/>
    <lineage>
        <taxon>Bacteria</taxon>
        <taxon>Bacillati</taxon>
        <taxon>Actinomycetota</taxon>
        <taxon>Actinomycetes</taxon>
        <taxon>Kitasatosporales</taxon>
        <taxon>Streptomycetaceae</taxon>
        <taxon>Streptomyces</taxon>
    </lineage>
</organism>
<reference evidence="2 3" key="1">
    <citation type="submission" date="2024-06" db="EMBL/GenBank/DDBJ databases">
        <title>The Natural Products Discovery Center: Release of the First 8490 Sequenced Strains for Exploring Actinobacteria Biosynthetic Diversity.</title>
        <authorList>
            <person name="Kalkreuter E."/>
            <person name="Kautsar S.A."/>
            <person name="Yang D."/>
            <person name="Bader C.D."/>
            <person name="Teijaro C.N."/>
            <person name="Fluegel L."/>
            <person name="Davis C.M."/>
            <person name="Simpson J.R."/>
            <person name="Lauterbach L."/>
            <person name="Steele A.D."/>
            <person name="Gui C."/>
            <person name="Meng S."/>
            <person name="Li G."/>
            <person name="Viehrig K."/>
            <person name="Ye F."/>
            <person name="Su P."/>
            <person name="Kiefer A.F."/>
            <person name="Nichols A."/>
            <person name="Cepeda A.J."/>
            <person name="Yan W."/>
            <person name="Fan B."/>
            <person name="Jiang Y."/>
            <person name="Adhikari A."/>
            <person name="Zheng C.-J."/>
            <person name="Schuster L."/>
            <person name="Cowan T.M."/>
            <person name="Smanski M.J."/>
            <person name="Chevrette M.G."/>
            <person name="De Carvalho L.P.S."/>
            <person name="Shen B."/>
        </authorList>
    </citation>
    <scope>NUCLEOTIDE SEQUENCE [LARGE SCALE GENOMIC DNA]</scope>
    <source>
        <strain evidence="2 3">NPDC049344</strain>
    </source>
</reference>
<sequence>MDVAGSGAPDPERVRDPAEFVAAMQALKDRSGLTYRELTSRAEAVGDVLPRSTVANMLGRTTLPREELVAAFVRACGAGPGELDAWLRVRKELTRRERPAVAAPEATGTGQGGPAPALTESGSEPRSGTEAAPSAAERVSSRPGATPRPDAGWPAPSGPRRRPRALPAAVAAVVIAAAVTAAVPYFGGGSEADAEPPGVSGPAPGPVRIRAVDSGLCLAEQGGQNGQLYQQPCSPDSVPRFSLKRLGTDWRLETFHTTFGWGCTGVQEKSTEAGAPVEDQECGKRGPAEAFRVEPVGKPVRGYRLRPVHSGLCAGVDAADSEKKGADIRQLACTDDGTGQLFSFDPRPGRS</sequence>
<protein>
    <submittedName>
        <fullName evidence="2">Helix-turn-helix domain-containing protein</fullName>
    </submittedName>
</protein>